<dbReference type="AlphaFoldDB" id="A0A8H4RB06"/>
<feature type="domain" description="R3H" evidence="5">
    <location>
        <begin position="175"/>
        <end position="246"/>
    </location>
</feature>
<dbReference type="InterPro" id="IPR012337">
    <property type="entry name" value="RNaseH-like_sf"/>
</dbReference>
<name>A0A8H4RB06_9HELO</name>
<dbReference type="InterPro" id="IPR051181">
    <property type="entry name" value="CAF1_poly(A)_ribonucleases"/>
</dbReference>
<dbReference type="PANTHER" id="PTHR15092">
    <property type="entry name" value="POLY A -SPECIFIC RIBONUCLEASE/TARGET OF EGR1, MEMBER 1"/>
    <property type="match status" value="1"/>
</dbReference>
<dbReference type="EMBL" id="JAAMPI010001529">
    <property type="protein sequence ID" value="KAF4624877.1"/>
    <property type="molecule type" value="Genomic_DNA"/>
</dbReference>
<dbReference type="OrthoDB" id="1432093at2759"/>
<evidence type="ECO:0000313" key="6">
    <source>
        <dbReference type="EMBL" id="KAF4624877.1"/>
    </source>
</evidence>
<reference evidence="6 7" key="1">
    <citation type="submission" date="2020-03" db="EMBL/GenBank/DDBJ databases">
        <title>Draft Genome Sequence of Cudoniella acicularis.</title>
        <authorList>
            <person name="Buettner E."/>
            <person name="Kellner H."/>
        </authorList>
    </citation>
    <scope>NUCLEOTIDE SEQUENCE [LARGE SCALE GENOMIC DNA]</scope>
    <source>
        <strain evidence="6 7">DSM 108380</strain>
    </source>
</reference>
<protein>
    <recommendedName>
        <fullName evidence="2">Poly(A)-specific ribonuclease PARN</fullName>
    </recommendedName>
    <alternativeName>
        <fullName evidence="3">Polyadenylate-specific ribonuclease</fullName>
    </alternativeName>
</protein>
<dbReference type="InterPro" id="IPR001374">
    <property type="entry name" value="R3H_dom"/>
</dbReference>
<dbReference type="GO" id="GO:0000289">
    <property type="term" value="P:nuclear-transcribed mRNA poly(A) tail shortening"/>
    <property type="evidence" value="ECO:0007669"/>
    <property type="project" value="TreeGrafter"/>
</dbReference>
<evidence type="ECO:0000256" key="4">
    <source>
        <dbReference type="SAM" id="MobiDB-lite"/>
    </source>
</evidence>
<evidence type="ECO:0000313" key="7">
    <source>
        <dbReference type="Proteomes" id="UP000566819"/>
    </source>
</evidence>
<dbReference type="PROSITE" id="PS51061">
    <property type="entry name" value="R3H"/>
    <property type="match status" value="1"/>
</dbReference>
<gene>
    <name evidence="6" type="ORF">G7Y89_g13293</name>
</gene>
<feature type="region of interest" description="Disordered" evidence="4">
    <location>
        <begin position="458"/>
        <end position="484"/>
    </location>
</feature>
<dbReference type="InterPro" id="IPR036397">
    <property type="entry name" value="RNaseH_sf"/>
</dbReference>
<evidence type="ECO:0000256" key="2">
    <source>
        <dbReference type="ARBA" id="ARBA00015918"/>
    </source>
</evidence>
<evidence type="ECO:0000259" key="5">
    <source>
        <dbReference type="PROSITE" id="PS51061"/>
    </source>
</evidence>
<keyword evidence="7" id="KW-1185">Reference proteome</keyword>
<sequence length="559" mass="63515">MDIDQAHFRRQLLDILKHISNATFVTFDLEMSGISTRPKYGMGDRSHDIGKPTLQQQYEDMKRAAETFQVLQMGITCVEEDHEREYYLARPFNFNLSPLSADGVDIKLERTFSFSSSACDFLQKNRFDFGQVFKSGVPYLSKREEDETREEYMNRADRNSKIPDVVVSASDPVALEFYRNARKTINAWVNDPKPAYEFCNITSPEGPLNAYQRRLVHQLVRNEFPTLRTFARNDSHFMQVVKLDPAAEATFQKRKLDGFNRAIAKQVGLRWIFEALSGGDLSAIDPKWFCPEESEKPELQLNAVTKEFNEVCEALQNKKHIIVGHNLFTDLGFIYNTFIGLLPHNVKHFQQDIHELFPQIIDTKYLATHGHDSMNPRAGLKELLEPFKKVHTPLIVLHEKHTSYGSSFGKEHEAGFDSWMTAELFVKLSAKLYAEKKHLAEEDADSDTSSDLIDECSVDNELGGAPLNPPNINGTSNSSTSHLPPEWHARELNRFSLLDDLDDGSGDSGKEGDDTDDSSSPGVQHFIPSMKNKFWEIYSNKLRVNAAEVGVCDLNEGSY</sequence>
<accession>A0A8H4RB06</accession>
<evidence type="ECO:0000256" key="1">
    <source>
        <dbReference type="ARBA" id="ARBA00008372"/>
    </source>
</evidence>
<dbReference type="SUPFAM" id="SSF53098">
    <property type="entry name" value="Ribonuclease H-like"/>
    <property type="match status" value="1"/>
</dbReference>
<dbReference type="Pfam" id="PF04857">
    <property type="entry name" value="CAF1"/>
    <property type="match status" value="1"/>
</dbReference>
<dbReference type="PANTHER" id="PTHR15092:SF22">
    <property type="entry name" value="POLY(A)-SPECIFIC RIBONUCLEASE PNLDC1"/>
    <property type="match status" value="1"/>
</dbReference>
<comment type="caution">
    <text evidence="6">The sequence shown here is derived from an EMBL/GenBank/DDBJ whole genome shotgun (WGS) entry which is preliminary data.</text>
</comment>
<dbReference type="GO" id="GO:1990432">
    <property type="term" value="P:siRNA 3'-end processing"/>
    <property type="evidence" value="ECO:0007669"/>
    <property type="project" value="TreeGrafter"/>
</dbReference>
<dbReference type="InterPro" id="IPR006941">
    <property type="entry name" value="RNase_CAF1"/>
</dbReference>
<feature type="compositionally biased region" description="Polar residues" evidence="4">
    <location>
        <begin position="470"/>
        <end position="482"/>
    </location>
</feature>
<feature type="region of interest" description="Disordered" evidence="4">
    <location>
        <begin position="498"/>
        <end position="525"/>
    </location>
</feature>
<dbReference type="GO" id="GO:0000175">
    <property type="term" value="F:3'-5'-RNA exonuclease activity"/>
    <property type="evidence" value="ECO:0007669"/>
    <property type="project" value="TreeGrafter"/>
</dbReference>
<dbReference type="GO" id="GO:1990431">
    <property type="term" value="P:priRNA 3'-end processing"/>
    <property type="evidence" value="ECO:0007669"/>
    <property type="project" value="TreeGrafter"/>
</dbReference>
<dbReference type="Gene3D" id="3.30.420.10">
    <property type="entry name" value="Ribonuclease H-like superfamily/Ribonuclease H"/>
    <property type="match status" value="2"/>
</dbReference>
<proteinExistence type="inferred from homology"/>
<dbReference type="GO" id="GO:0005634">
    <property type="term" value="C:nucleus"/>
    <property type="evidence" value="ECO:0007669"/>
    <property type="project" value="TreeGrafter"/>
</dbReference>
<comment type="similarity">
    <text evidence="1">Belongs to the CAF1 family.</text>
</comment>
<organism evidence="6 7">
    <name type="scientific">Cudoniella acicularis</name>
    <dbReference type="NCBI Taxonomy" id="354080"/>
    <lineage>
        <taxon>Eukaryota</taxon>
        <taxon>Fungi</taxon>
        <taxon>Dikarya</taxon>
        <taxon>Ascomycota</taxon>
        <taxon>Pezizomycotina</taxon>
        <taxon>Leotiomycetes</taxon>
        <taxon>Helotiales</taxon>
        <taxon>Tricladiaceae</taxon>
        <taxon>Cudoniella</taxon>
    </lineage>
</organism>
<dbReference type="Proteomes" id="UP000566819">
    <property type="component" value="Unassembled WGS sequence"/>
</dbReference>
<dbReference type="GO" id="GO:0003723">
    <property type="term" value="F:RNA binding"/>
    <property type="evidence" value="ECO:0007669"/>
    <property type="project" value="TreeGrafter"/>
</dbReference>
<evidence type="ECO:0000256" key="3">
    <source>
        <dbReference type="ARBA" id="ARBA00031923"/>
    </source>
</evidence>